<reference evidence="3" key="1">
    <citation type="submission" date="2016-10" db="EMBL/GenBank/DDBJ databases">
        <authorList>
            <person name="Varghese N."/>
            <person name="Submissions S."/>
        </authorList>
    </citation>
    <scope>NUCLEOTIDE SEQUENCE [LARGE SCALE GENOMIC DNA]</scope>
    <source>
        <strain evidence="3">8N4</strain>
    </source>
</reference>
<dbReference type="EMBL" id="FOGC01000022">
    <property type="protein sequence ID" value="SER30375.1"/>
    <property type="molecule type" value="Genomic_DNA"/>
</dbReference>
<dbReference type="InterPro" id="IPR010888">
    <property type="entry name" value="CblD"/>
</dbReference>
<sequence length="372" mass="40597">MKKIIKLKKNLFILMFFCFSFFIMKSCAAYVNTECYATTNGNKIYSVKYYLKVDNISSSTPNGSVVGKVLAKKTHFTCDDHGPYQWGLQILPSAMGVGGSSTICKTNIDGVGVQYINVFGRPINCDSWDEILQLKPADVKSGDLEEGTVLANIIKTGPHSGNKSGNLILNSRLNAYYNGGTNATPWGNLILQGSSEITFYQYQPQIYFPSSPQSMPIIDLNINSFINRRGTSGKAPEITLDMCLYDGNESTSKGLKLTFSDQASGIAGRSPGLFSIFRNGGNNNNVQDRLDYKVSILNPTNSSKEEIKNGVEIYWSGVNERKILRQVVLPGIPGVSLCVPAPITFSTPIMDISGKSSGKYSGVLTIIYTPST</sequence>
<proteinExistence type="predicted"/>
<dbReference type="Gene3D" id="2.60.40.2040">
    <property type="entry name" value="CFA/I fimbrial subunit E, pilin domain"/>
    <property type="match status" value="1"/>
</dbReference>
<evidence type="ECO:0000313" key="3">
    <source>
        <dbReference type="Proteomes" id="UP000242515"/>
    </source>
</evidence>
<dbReference type="OrthoDB" id="6543917at2"/>
<dbReference type="Pfam" id="PF07434">
    <property type="entry name" value="CblD"/>
    <property type="match status" value="1"/>
</dbReference>
<evidence type="ECO:0000313" key="2">
    <source>
        <dbReference type="EMBL" id="SER30375.1"/>
    </source>
</evidence>
<dbReference type="AlphaFoldDB" id="A0A1H9N401"/>
<protein>
    <submittedName>
        <fullName evidence="2">CblD like pilus biogenesis initiator</fullName>
    </submittedName>
</protein>
<dbReference type="Gene3D" id="2.60.40.3310">
    <property type="match status" value="1"/>
</dbReference>
<dbReference type="RefSeq" id="WP_092678515.1">
    <property type="nucleotide sequence ID" value="NZ_FOGC01000022.1"/>
</dbReference>
<accession>A0A1H9N401</accession>
<keyword evidence="3" id="KW-1185">Reference proteome</keyword>
<feature type="chain" id="PRO_5017245777" evidence="1">
    <location>
        <begin position="29"/>
        <end position="372"/>
    </location>
</feature>
<name>A0A1H9N401_9GAMM</name>
<dbReference type="Proteomes" id="UP000242515">
    <property type="component" value="Unassembled WGS sequence"/>
</dbReference>
<organism evidence="2 3">
    <name type="scientific">Rosenbergiella nectarea</name>
    <dbReference type="NCBI Taxonomy" id="988801"/>
    <lineage>
        <taxon>Bacteria</taxon>
        <taxon>Pseudomonadati</taxon>
        <taxon>Pseudomonadota</taxon>
        <taxon>Gammaproteobacteria</taxon>
        <taxon>Enterobacterales</taxon>
        <taxon>Erwiniaceae</taxon>
        <taxon>Rosenbergiella</taxon>
    </lineage>
</organism>
<gene>
    <name evidence="2" type="ORF">SAMN05216522_1222</name>
</gene>
<evidence type="ECO:0000256" key="1">
    <source>
        <dbReference type="SAM" id="SignalP"/>
    </source>
</evidence>
<feature type="signal peptide" evidence="1">
    <location>
        <begin position="1"/>
        <end position="28"/>
    </location>
</feature>
<keyword evidence="1" id="KW-0732">Signal</keyword>